<dbReference type="AlphaFoldDB" id="A0AAD6D0D5"/>
<dbReference type="InterPro" id="IPR050727">
    <property type="entry name" value="GH43_arabinanases"/>
</dbReference>
<comment type="catalytic activity">
    <reaction evidence="1">
        <text>Endohydrolysis of (1-&gt;5)-alpha-arabinofuranosidic linkages in (1-&gt;5)-arabinans.</text>
        <dbReference type="EC" id="3.2.1.99"/>
    </reaction>
</comment>
<organism evidence="17 18">
    <name type="scientific">Penicillium frequentans</name>
    <dbReference type="NCBI Taxonomy" id="3151616"/>
    <lineage>
        <taxon>Eukaryota</taxon>
        <taxon>Fungi</taxon>
        <taxon>Dikarya</taxon>
        <taxon>Ascomycota</taxon>
        <taxon>Pezizomycotina</taxon>
        <taxon>Eurotiomycetes</taxon>
        <taxon>Eurotiomycetidae</taxon>
        <taxon>Eurotiales</taxon>
        <taxon>Aspergillaceae</taxon>
        <taxon>Penicillium</taxon>
    </lineage>
</organism>
<keyword evidence="11" id="KW-0119">Carbohydrate metabolism</keyword>
<evidence type="ECO:0000256" key="5">
    <source>
        <dbReference type="ARBA" id="ARBA00012586"/>
    </source>
</evidence>
<protein>
    <recommendedName>
        <fullName evidence="5">arabinan endo-1,5-alpha-L-arabinosidase</fullName>
        <ecNumber evidence="5">3.2.1.99</ecNumber>
    </recommendedName>
    <alternativeName>
        <fullName evidence="15">Endo-1,5-alpha-L-arabinanase C</fullName>
    </alternativeName>
</protein>
<dbReference type="InterPro" id="IPR006710">
    <property type="entry name" value="Glyco_hydro_43"/>
</dbReference>
<evidence type="ECO:0000256" key="11">
    <source>
        <dbReference type="ARBA" id="ARBA00023277"/>
    </source>
</evidence>
<evidence type="ECO:0000313" key="17">
    <source>
        <dbReference type="EMBL" id="KAJ5546708.1"/>
    </source>
</evidence>
<dbReference type="PANTHER" id="PTHR43301:SF7">
    <property type="entry name" value="ARABINAN ENDO-1,5-ALPHA-L-ARABINOSIDASE C"/>
    <property type="match status" value="1"/>
</dbReference>
<evidence type="ECO:0000256" key="4">
    <source>
        <dbReference type="ARBA" id="ARBA00009865"/>
    </source>
</evidence>
<evidence type="ECO:0000256" key="6">
    <source>
        <dbReference type="ARBA" id="ARBA00022525"/>
    </source>
</evidence>
<evidence type="ECO:0000256" key="2">
    <source>
        <dbReference type="ARBA" id="ARBA00004613"/>
    </source>
</evidence>
<comment type="pathway">
    <text evidence="3">Glycan metabolism; L-arabinan degradation.</text>
</comment>
<evidence type="ECO:0000256" key="13">
    <source>
        <dbReference type="ARBA" id="ARBA00023326"/>
    </source>
</evidence>
<comment type="function">
    <text evidence="14">Endo-1,5-alpha-L-arabinanase involved in degradation of pectin. Its preferred substrate is linear 1,5-alpha-L-arabinan.</text>
</comment>
<dbReference type="Proteomes" id="UP001220324">
    <property type="component" value="Unassembled WGS sequence"/>
</dbReference>
<proteinExistence type="inferred from homology"/>
<evidence type="ECO:0000256" key="7">
    <source>
        <dbReference type="ARBA" id="ARBA00022651"/>
    </source>
</evidence>
<keyword evidence="6" id="KW-0964">Secreted</keyword>
<keyword evidence="13" id="KW-0624">Polysaccharide degradation</keyword>
<keyword evidence="9" id="KW-0378">Hydrolase</keyword>
<dbReference type="GO" id="GO:0005576">
    <property type="term" value="C:extracellular region"/>
    <property type="evidence" value="ECO:0007669"/>
    <property type="project" value="UniProtKB-SubCell"/>
</dbReference>
<name>A0AAD6D0D5_9EURO</name>
<reference evidence="17 18" key="1">
    <citation type="journal article" date="2023" name="IMA Fungus">
        <title>Comparative genomic study of the Penicillium genus elucidates a diverse pangenome and 15 lateral gene transfer events.</title>
        <authorList>
            <person name="Petersen C."/>
            <person name="Sorensen T."/>
            <person name="Nielsen M.R."/>
            <person name="Sondergaard T.E."/>
            <person name="Sorensen J.L."/>
            <person name="Fitzpatrick D.A."/>
            <person name="Frisvad J.C."/>
            <person name="Nielsen K.L."/>
        </authorList>
    </citation>
    <scope>NUCLEOTIDE SEQUENCE [LARGE SCALE GENOMIC DNA]</scope>
    <source>
        <strain evidence="17 18">IBT 35679</strain>
    </source>
</reference>
<comment type="caution">
    <text evidence="17">The sequence shown here is derived from an EMBL/GenBank/DDBJ whole genome shotgun (WGS) entry which is preliminary data.</text>
</comment>
<comment type="subcellular location">
    <subcellularLocation>
        <location evidence="2">Secreted</location>
    </subcellularLocation>
</comment>
<gene>
    <name evidence="17" type="ORF">N7494_004293</name>
</gene>
<dbReference type="GO" id="GO:0046558">
    <property type="term" value="F:arabinan endo-1,5-alpha-L-arabinosidase activity"/>
    <property type="evidence" value="ECO:0007669"/>
    <property type="project" value="UniProtKB-EC"/>
</dbReference>
<feature type="site" description="Important for catalytic activity, responsible for pKa modulation of the active site Glu and correct orientation of both the proton donor and substrate" evidence="16">
    <location>
        <position position="92"/>
    </location>
</feature>
<evidence type="ECO:0000256" key="16">
    <source>
        <dbReference type="PIRSR" id="PIRSR606710-2"/>
    </source>
</evidence>
<dbReference type="SUPFAM" id="SSF75005">
    <property type="entry name" value="Arabinanase/levansucrase/invertase"/>
    <property type="match status" value="1"/>
</dbReference>
<evidence type="ECO:0000256" key="1">
    <source>
        <dbReference type="ARBA" id="ARBA00000375"/>
    </source>
</evidence>
<evidence type="ECO:0000313" key="18">
    <source>
        <dbReference type="Proteomes" id="UP001220324"/>
    </source>
</evidence>
<sequence>MMSPSLEGPWVNEGPALPQGSVIKLNGVDSMDIWAPDLHYDSGLYYMYYVVSQLGTQNSQVGVATSKTMEPGSWTDHGVIGLPPSGDYNRIDPNWITIDGKQYMQFGSYWKDLFQVEMESPLKVGSAAPHQLAFNASLNHREEASFMFQHEDYYYLLFSGGIAGSYTATSPPQGEEYRIHMCRSTSGLGGFVDMAGTSCLNSGGTILLQSHDQIYAPGGQGVIQDQEWGSVLYYQYYPLSLKEAGGDGNDGFRYGWNPLGWKDGWPYVMSTI</sequence>
<evidence type="ECO:0000256" key="15">
    <source>
        <dbReference type="ARBA" id="ARBA00042199"/>
    </source>
</evidence>
<evidence type="ECO:0000256" key="3">
    <source>
        <dbReference type="ARBA" id="ARBA00004834"/>
    </source>
</evidence>
<dbReference type="InterPro" id="IPR023296">
    <property type="entry name" value="Glyco_hydro_beta-prop_sf"/>
</dbReference>
<dbReference type="Pfam" id="PF04616">
    <property type="entry name" value="Glyco_hydro_43"/>
    <property type="match status" value="1"/>
</dbReference>
<evidence type="ECO:0000256" key="9">
    <source>
        <dbReference type="ARBA" id="ARBA00022801"/>
    </source>
</evidence>
<keyword evidence="7" id="KW-0858">Xylan degradation</keyword>
<evidence type="ECO:0000256" key="12">
    <source>
        <dbReference type="ARBA" id="ARBA00023295"/>
    </source>
</evidence>
<keyword evidence="18" id="KW-1185">Reference proteome</keyword>
<dbReference type="InterPro" id="IPR016840">
    <property type="entry name" value="Glyco_hydro_43_endo_a_Ara-ase"/>
</dbReference>
<evidence type="ECO:0000256" key="8">
    <source>
        <dbReference type="ARBA" id="ARBA00022729"/>
    </source>
</evidence>
<dbReference type="PANTHER" id="PTHR43301">
    <property type="entry name" value="ARABINAN ENDO-1,5-ALPHA-L-ARABINOSIDASE"/>
    <property type="match status" value="1"/>
</dbReference>
<dbReference type="EMBL" id="JAQIZZ010000003">
    <property type="protein sequence ID" value="KAJ5546708.1"/>
    <property type="molecule type" value="Genomic_DNA"/>
</dbReference>
<dbReference type="EC" id="3.2.1.99" evidence="5"/>
<keyword evidence="8" id="KW-0732">Signal</keyword>
<evidence type="ECO:0000256" key="14">
    <source>
        <dbReference type="ARBA" id="ARBA00025221"/>
    </source>
</evidence>
<dbReference type="PIRSF" id="PIRSF026534">
    <property type="entry name" value="Endo_alpha-L-arabinosidase"/>
    <property type="match status" value="1"/>
</dbReference>
<accession>A0AAD6D0D5</accession>
<dbReference type="GO" id="GO:0045493">
    <property type="term" value="P:xylan catabolic process"/>
    <property type="evidence" value="ECO:0007669"/>
    <property type="project" value="UniProtKB-KW"/>
</dbReference>
<evidence type="ECO:0000256" key="10">
    <source>
        <dbReference type="ARBA" id="ARBA00023180"/>
    </source>
</evidence>
<keyword evidence="10" id="KW-0325">Glycoprotein</keyword>
<comment type="similarity">
    <text evidence="4">Belongs to the glycosyl hydrolase 43 family.</text>
</comment>
<keyword evidence="12" id="KW-0326">Glycosidase</keyword>
<dbReference type="Gene3D" id="2.115.10.20">
    <property type="entry name" value="Glycosyl hydrolase domain, family 43"/>
    <property type="match status" value="1"/>
</dbReference>